<dbReference type="AlphaFoldDB" id="A0A316F6A4"/>
<dbReference type="Proteomes" id="UP000245697">
    <property type="component" value="Unassembled WGS sequence"/>
</dbReference>
<reference evidence="1 2" key="1">
    <citation type="submission" date="2018-05" db="EMBL/GenBank/DDBJ databases">
        <title>Genomic Encyclopedia of Archaeal and Bacterial Type Strains, Phase II (KMG-II): from individual species to whole genera.</title>
        <authorList>
            <person name="Goeker M."/>
        </authorList>
    </citation>
    <scope>NUCLEOTIDE SEQUENCE [LARGE SCALE GENOMIC DNA]</scope>
    <source>
        <strain evidence="1 2">DSM 45184</strain>
    </source>
</reference>
<organism evidence="1 2">
    <name type="scientific">Actinoplanes xinjiangensis</name>
    <dbReference type="NCBI Taxonomy" id="512350"/>
    <lineage>
        <taxon>Bacteria</taxon>
        <taxon>Bacillati</taxon>
        <taxon>Actinomycetota</taxon>
        <taxon>Actinomycetes</taxon>
        <taxon>Micromonosporales</taxon>
        <taxon>Micromonosporaceae</taxon>
        <taxon>Actinoplanes</taxon>
    </lineage>
</organism>
<dbReference type="EMBL" id="QGGR01000016">
    <property type="protein sequence ID" value="PWK41665.1"/>
    <property type="molecule type" value="Genomic_DNA"/>
</dbReference>
<gene>
    <name evidence="1" type="ORF">BC793_116138</name>
</gene>
<evidence type="ECO:0000313" key="2">
    <source>
        <dbReference type="Proteomes" id="UP000245697"/>
    </source>
</evidence>
<accession>A0A316F6A4</accession>
<name>A0A316F6A4_9ACTN</name>
<proteinExistence type="predicted"/>
<protein>
    <submittedName>
        <fullName evidence="1">Uncharacterized protein</fullName>
    </submittedName>
</protein>
<comment type="caution">
    <text evidence="1">The sequence shown here is derived from an EMBL/GenBank/DDBJ whole genome shotgun (WGS) entry which is preliminary data.</text>
</comment>
<dbReference type="RefSeq" id="WP_109599046.1">
    <property type="nucleotide sequence ID" value="NZ_BONA01000065.1"/>
</dbReference>
<dbReference type="OrthoDB" id="4138529at2"/>
<evidence type="ECO:0000313" key="1">
    <source>
        <dbReference type="EMBL" id="PWK41665.1"/>
    </source>
</evidence>
<keyword evidence="2" id="KW-1185">Reference proteome</keyword>
<sequence>MLEDLYSRDGASNEDVRREVEEFFKSCRELADWLSEHAGKRDAMTYVNSDPDLVLCNGMTQTIKHHTRRPGRDPDPITARVSWVHGGGVRAEIEWSRPSGPRGTEDALDLARRCAAAWTRFFQQHRLDPSG</sequence>